<feature type="compositionally biased region" description="Basic and acidic residues" evidence="1">
    <location>
        <begin position="205"/>
        <end position="216"/>
    </location>
</feature>
<feature type="compositionally biased region" description="Low complexity" evidence="1">
    <location>
        <begin position="122"/>
        <end position="142"/>
    </location>
</feature>
<proteinExistence type="predicted"/>
<evidence type="ECO:0000256" key="1">
    <source>
        <dbReference type="SAM" id="MobiDB-lite"/>
    </source>
</evidence>
<evidence type="ECO:0000313" key="2">
    <source>
        <dbReference type="EMBL" id="KAJ3552540.1"/>
    </source>
</evidence>
<feature type="compositionally biased region" description="Low complexity" evidence="1">
    <location>
        <begin position="226"/>
        <end position="245"/>
    </location>
</feature>
<feature type="compositionally biased region" description="Basic and acidic residues" evidence="1">
    <location>
        <begin position="143"/>
        <end position="152"/>
    </location>
</feature>
<feature type="region of interest" description="Disordered" evidence="1">
    <location>
        <begin position="200"/>
        <end position="285"/>
    </location>
</feature>
<feature type="region of interest" description="Disordered" evidence="1">
    <location>
        <begin position="119"/>
        <end position="158"/>
    </location>
</feature>
<reference evidence="2" key="1">
    <citation type="submission" date="2022-07" db="EMBL/GenBank/DDBJ databases">
        <title>Genome Sequence of Leucocoprinus birnbaumii.</title>
        <authorList>
            <person name="Buettner E."/>
        </authorList>
    </citation>
    <scope>NUCLEOTIDE SEQUENCE</scope>
    <source>
        <strain evidence="2">VT141</strain>
    </source>
</reference>
<dbReference type="InterPro" id="IPR010326">
    <property type="entry name" value="EXOC3/Sec6"/>
</dbReference>
<sequence>MKELDMPMELLDPPLLDSKEQNLIEDYLQLIVQKLDEWSNNLIKTEITENPPKVDSDGLYKTQGAVILFQKVNQPINLATESGLGAILVHVVGEMNHDPLAKEIIRRVDNSLYNVKGRKRASGASAPASGSGKKAESSAAGAQKEKEADKLDLTSTHPSNEWQDKVIDMLGARKTSNLAYIRASLTKLSLRVATYLSDDNAQSEDGCKRQRGRLGEEDYSYDNINPSLPSPVSTSTSAPHSAASVAREEEGIRDGEEEKLLAQAAGELSLNEDEELQSHGQASGL</sequence>
<protein>
    <submittedName>
        <fullName evidence="2">Uncharacterized protein</fullName>
    </submittedName>
</protein>
<accession>A0AAD5VE38</accession>
<feature type="compositionally biased region" description="Basic and acidic residues" evidence="1">
    <location>
        <begin position="246"/>
        <end position="260"/>
    </location>
</feature>
<dbReference type="GO" id="GO:0006887">
    <property type="term" value="P:exocytosis"/>
    <property type="evidence" value="ECO:0007669"/>
    <property type="project" value="InterPro"/>
</dbReference>
<dbReference type="EMBL" id="JANIEX010002039">
    <property type="protein sequence ID" value="KAJ3552540.1"/>
    <property type="molecule type" value="Genomic_DNA"/>
</dbReference>
<dbReference type="Gene3D" id="1.10.357.50">
    <property type="match status" value="1"/>
</dbReference>
<evidence type="ECO:0000313" key="3">
    <source>
        <dbReference type="Proteomes" id="UP001213000"/>
    </source>
</evidence>
<dbReference type="AlphaFoldDB" id="A0AAD5VE38"/>
<dbReference type="Pfam" id="PF06046">
    <property type="entry name" value="Sec6"/>
    <property type="match status" value="1"/>
</dbReference>
<dbReference type="GO" id="GO:0000145">
    <property type="term" value="C:exocyst"/>
    <property type="evidence" value="ECO:0007669"/>
    <property type="project" value="InterPro"/>
</dbReference>
<name>A0AAD5VE38_9AGAR</name>
<dbReference type="Proteomes" id="UP001213000">
    <property type="component" value="Unassembled WGS sequence"/>
</dbReference>
<comment type="caution">
    <text evidence="2">The sequence shown here is derived from an EMBL/GenBank/DDBJ whole genome shotgun (WGS) entry which is preliminary data.</text>
</comment>
<organism evidence="2 3">
    <name type="scientific">Leucocoprinus birnbaumii</name>
    <dbReference type="NCBI Taxonomy" id="56174"/>
    <lineage>
        <taxon>Eukaryota</taxon>
        <taxon>Fungi</taxon>
        <taxon>Dikarya</taxon>
        <taxon>Basidiomycota</taxon>
        <taxon>Agaricomycotina</taxon>
        <taxon>Agaricomycetes</taxon>
        <taxon>Agaricomycetidae</taxon>
        <taxon>Agaricales</taxon>
        <taxon>Agaricineae</taxon>
        <taxon>Agaricaceae</taxon>
        <taxon>Leucocoprinus</taxon>
    </lineage>
</organism>
<keyword evidence="3" id="KW-1185">Reference proteome</keyword>
<gene>
    <name evidence="2" type="ORF">NP233_g12857</name>
</gene>